<evidence type="ECO:0000256" key="1">
    <source>
        <dbReference type="SAM" id="Phobius"/>
    </source>
</evidence>
<accession>A0A5C6U5T0</accession>
<proteinExistence type="predicted"/>
<protein>
    <submittedName>
        <fullName evidence="2">Heme-binding protein</fullName>
    </submittedName>
</protein>
<dbReference type="AlphaFoldDB" id="A0A5C6U5T0"/>
<keyword evidence="1" id="KW-1133">Transmembrane helix</keyword>
<dbReference type="RefSeq" id="WP_147123382.1">
    <property type="nucleotide sequence ID" value="NZ_VOPY01000003.1"/>
</dbReference>
<dbReference type="Proteomes" id="UP000321129">
    <property type="component" value="Unassembled WGS sequence"/>
</dbReference>
<evidence type="ECO:0000313" key="3">
    <source>
        <dbReference type="Proteomes" id="UP000321129"/>
    </source>
</evidence>
<dbReference type="OrthoDB" id="2156220at2"/>
<feature type="transmembrane region" description="Helical" evidence="1">
    <location>
        <begin position="81"/>
        <end position="103"/>
    </location>
</feature>
<dbReference type="EMBL" id="VOPY01000003">
    <property type="protein sequence ID" value="TXC68162.1"/>
    <property type="molecule type" value="Genomic_DNA"/>
</dbReference>
<comment type="caution">
    <text evidence="2">The sequence shown here is derived from an EMBL/GenBank/DDBJ whole genome shotgun (WGS) entry which is preliminary data.</text>
</comment>
<dbReference type="Gene3D" id="3.20.80.10">
    <property type="entry name" value="Regulatory factor, effector binding domain"/>
    <property type="match status" value="1"/>
</dbReference>
<dbReference type="PANTHER" id="PTHR11220">
    <property type="entry name" value="HEME-BINDING PROTEIN-RELATED"/>
    <property type="match status" value="1"/>
</dbReference>
<name>A0A5C6U5T0_9SPHN</name>
<keyword evidence="1" id="KW-0812">Transmembrane</keyword>
<dbReference type="Pfam" id="PF04832">
    <property type="entry name" value="SOUL"/>
    <property type="match status" value="1"/>
</dbReference>
<dbReference type="SUPFAM" id="SSF55136">
    <property type="entry name" value="Probable bacterial effector-binding domain"/>
    <property type="match status" value="1"/>
</dbReference>
<dbReference type="PANTHER" id="PTHR11220:SF1">
    <property type="entry name" value="HEME-BINDING PROTEIN 2"/>
    <property type="match status" value="1"/>
</dbReference>
<sequence>MTRSTKQTISELTESATETAGQIAGTVGETASAYAAIAADKVGTLFNQIDDGFTDRLVTRAKGVKAGSLSPSRSPAAKTGVGAGLFLAGAATIAAGALALYYWRERNQEEADFDLLAKDGDFELRRYKAHLVAETVQPGSRDEALGSGFRALANYIFAKPGGRAPSEESDEKIAMTVPVSAASEDNGSWRVRFVMPEAHTRETLPQPAAGVALAKQPKRHIAAIRFAGRGSDADLVAAKRSELKAWVAERGYKSIGDPEYAYYNAPIVPGPLRRNEVWIAIEAP</sequence>
<keyword evidence="3" id="KW-1185">Reference proteome</keyword>
<dbReference type="InterPro" id="IPR006917">
    <property type="entry name" value="SOUL_heme-bd"/>
</dbReference>
<keyword evidence="1" id="KW-0472">Membrane</keyword>
<evidence type="ECO:0000313" key="2">
    <source>
        <dbReference type="EMBL" id="TXC68162.1"/>
    </source>
</evidence>
<organism evidence="2 3">
    <name type="scientific">Flavisphingopyxis soli</name>
    <dbReference type="NCBI Taxonomy" id="2601267"/>
    <lineage>
        <taxon>Bacteria</taxon>
        <taxon>Pseudomonadati</taxon>
        <taxon>Pseudomonadota</taxon>
        <taxon>Alphaproteobacteria</taxon>
        <taxon>Sphingomonadales</taxon>
        <taxon>Sphingopyxidaceae</taxon>
        <taxon>Flavisphingopyxis</taxon>
    </lineage>
</organism>
<reference evidence="2 3" key="1">
    <citation type="submission" date="2019-08" db="EMBL/GenBank/DDBJ databases">
        <title>Sphingorhabdus soil sp. nov., isolated from arctic soil.</title>
        <authorList>
            <person name="Liu Y."/>
        </authorList>
    </citation>
    <scope>NUCLEOTIDE SEQUENCE [LARGE SCALE GENOMIC DNA]</scope>
    <source>
        <strain evidence="2 3">D-2Q-5-6</strain>
    </source>
</reference>
<gene>
    <name evidence="2" type="ORF">FSZ31_10705</name>
</gene>
<dbReference type="InterPro" id="IPR011256">
    <property type="entry name" value="Reg_factor_effector_dom_sf"/>
</dbReference>